<keyword evidence="2" id="KW-0812">Transmembrane</keyword>
<dbReference type="RefSeq" id="WP_271219616.1">
    <property type="nucleotide sequence ID" value="NZ_BAAAVD010000014.1"/>
</dbReference>
<comment type="caution">
    <text evidence="3">The sequence shown here is derived from an EMBL/GenBank/DDBJ whole genome shotgun (WGS) entry which is preliminary data.</text>
</comment>
<evidence type="ECO:0000256" key="2">
    <source>
        <dbReference type="SAM" id="Phobius"/>
    </source>
</evidence>
<name>A0A9W6ME62_9ACTN</name>
<dbReference type="SUPFAM" id="SSF69304">
    <property type="entry name" value="Tricorn protease N-terminal domain"/>
    <property type="match status" value="1"/>
</dbReference>
<dbReference type="EMBL" id="BSEV01000010">
    <property type="protein sequence ID" value="GLK11229.1"/>
    <property type="molecule type" value="Genomic_DNA"/>
</dbReference>
<gene>
    <name evidence="3" type="ORF">GCM10017600_46350</name>
</gene>
<dbReference type="AlphaFoldDB" id="A0A9W6ME62"/>
<evidence type="ECO:0000313" key="4">
    <source>
        <dbReference type="Proteomes" id="UP001143474"/>
    </source>
</evidence>
<reference evidence="3" key="2">
    <citation type="submission" date="2023-01" db="EMBL/GenBank/DDBJ databases">
        <authorList>
            <person name="Sun Q."/>
            <person name="Evtushenko L."/>
        </authorList>
    </citation>
    <scope>NUCLEOTIDE SEQUENCE</scope>
    <source>
        <strain evidence="3">VKM Ac-2007</strain>
    </source>
</reference>
<evidence type="ECO:0000313" key="3">
    <source>
        <dbReference type="EMBL" id="GLK11229.1"/>
    </source>
</evidence>
<evidence type="ECO:0000256" key="1">
    <source>
        <dbReference type="SAM" id="MobiDB-lite"/>
    </source>
</evidence>
<keyword evidence="2" id="KW-1133">Transmembrane helix</keyword>
<proteinExistence type="predicted"/>
<keyword evidence="4" id="KW-1185">Reference proteome</keyword>
<dbReference type="Proteomes" id="UP001143474">
    <property type="component" value="Unassembled WGS sequence"/>
</dbReference>
<reference evidence="3" key="1">
    <citation type="journal article" date="2014" name="Int. J. Syst. Evol. Microbiol.">
        <title>Complete genome sequence of Corynebacterium casei LMG S-19264T (=DSM 44701T), isolated from a smear-ripened cheese.</title>
        <authorList>
            <consortium name="US DOE Joint Genome Institute (JGI-PGF)"/>
            <person name="Walter F."/>
            <person name="Albersmeier A."/>
            <person name="Kalinowski J."/>
            <person name="Ruckert C."/>
        </authorList>
    </citation>
    <scope>NUCLEOTIDE SEQUENCE</scope>
    <source>
        <strain evidence="3">VKM Ac-2007</strain>
    </source>
</reference>
<protein>
    <submittedName>
        <fullName evidence="3">Uncharacterized protein</fullName>
    </submittedName>
</protein>
<feature type="transmembrane region" description="Helical" evidence="2">
    <location>
        <begin position="42"/>
        <end position="62"/>
    </location>
</feature>
<feature type="region of interest" description="Disordered" evidence="1">
    <location>
        <begin position="66"/>
        <end position="103"/>
    </location>
</feature>
<organism evidence="3 4">
    <name type="scientific">Streptosporangium carneum</name>
    <dbReference type="NCBI Taxonomy" id="47481"/>
    <lineage>
        <taxon>Bacteria</taxon>
        <taxon>Bacillati</taxon>
        <taxon>Actinomycetota</taxon>
        <taxon>Actinomycetes</taxon>
        <taxon>Streptosporangiales</taxon>
        <taxon>Streptosporangiaceae</taxon>
        <taxon>Streptosporangium</taxon>
    </lineage>
</organism>
<feature type="compositionally biased region" description="Polar residues" evidence="1">
    <location>
        <begin position="73"/>
        <end position="95"/>
    </location>
</feature>
<sequence length="412" mass="44132">MSDDLEDHLRSALGHASERAPQAPNGLPAQVMAHSRRRRARAQALVAAVAVVAVAGGVGVAAHGSGGVPASGTLSPAQTPSVEILTSTPSPSGGQASEGPDPVEKVWPQAVWKIPAKLPDGRAFRPKTFIDDRTLLLETWERPGKADALYSYELDSGRTRKIADIGGPDVFPFAYAVGDGRIVWQENDSSDKGWATRFRSVPVTGGEPETITTDRRVLAVDNELAVVGDRLVFSEAEGKGVFTVPLEGGALKQVKGTERHRVVRWPWVGVLTESVQNLPENYERLLNVDTGETSRAVVRPGERRVRCGVKECAGGRADGTLFHRLRDGSQEGDLPGSVPMGLAADRFHTFETPGPRRGQVLYDLVTGKSGDLGLPFDIDGPPISLEPGLGNGRLLAYPRKGEYVIINLTKIP</sequence>
<keyword evidence="2" id="KW-0472">Membrane</keyword>
<accession>A0A9W6ME62</accession>